<dbReference type="SUPFAM" id="SSF158682">
    <property type="entry name" value="TerB-like"/>
    <property type="match status" value="1"/>
</dbReference>
<dbReference type="KEGG" id="dcb:C3Y92_02515"/>
<organism evidence="2 3">
    <name type="scientific">Solidesulfovibrio carbinolicus</name>
    <dbReference type="NCBI Taxonomy" id="296842"/>
    <lineage>
        <taxon>Bacteria</taxon>
        <taxon>Pseudomonadati</taxon>
        <taxon>Thermodesulfobacteriota</taxon>
        <taxon>Desulfovibrionia</taxon>
        <taxon>Desulfovibrionales</taxon>
        <taxon>Desulfovibrionaceae</taxon>
        <taxon>Solidesulfovibrio</taxon>
    </lineage>
</organism>
<keyword evidence="3" id="KW-1185">Reference proteome</keyword>
<dbReference type="AlphaFoldDB" id="A0A4P6HY05"/>
<dbReference type="Pfam" id="PF05099">
    <property type="entry name" value="TerB"/>
    <property type="match status" value="1"/>
</dbReference>
<evidence type="ECO:0000259" key="1">
    <source>
        <dbReference type="Pfam" id="PF05099"/>
    </source>
</evidence>
<proteinExistence type="predicted"/>
<gene>
    <name evidence="2" type="ORF">C3Y92_02515</name>
</gene>
<sequence>MTSQEQRAILTLCLMAAFADGGNDATEREQIRSIAEGLSAEAAQELSGLYQDVLLGRASLETAASALADPQVRQLAYEMAVCVCDADGAQSPAEGDFLERLRAALALDVAASREFAHAAAEVADAPLEAGPDPAATAAPAGPANAPAVDAQALDKTILNYAILNGALEILPQSLASMAILPLQLKMVYAVGKTYGFELDRGHIKDFAAALGVGLTGQFVEQIGRKLLGGLFKVAGGDFFGGVGSAATGAAFSFATTYALGQAAKLYYAGGRSMDMEQLRQMFASLLEQGKTMQSSYAEAIREKSRTVDVNQIAALVRGQ</sequence>
<accession>A0A4P6HY05</accession>
<evidence type="ECO:0000313" key="3">
    <source>
        <dbReference type="Proteomes" id="UP000293296"/>
    </source>
</evidence>
<dbReference type="Gene3D" id="1.10.3680.10">
    <property type="entry name" value="TerB-like"/>
    <property type="match status" value="1"/>
</dbReference>
<reference evidence="2 3" key="1">
    <citation type="submission" date="2018-02" db="EMBL/GenBank/DDBJ databases">
        <title>Genome sequence of Desulfovibrio carbinolicus DSM 3852.</title>
        <authorList>
            <person name="Wilbanks E."/>
            <person name="Skennerton C.T."/>
            <person name="Orphan V.J."/>
        </authorList>
    </citation>
    <scope>NUCLEOTIDE SEQUENCE [LARGE SCALE GENOMIC DNA]</scope>
    <source>
        <strain evidence="2 3">DSM 3852</strain>
    </source>
</reference>
<dbReference type="Proteomes" id="UP000293296">
    <property type="component" value="Chromosome"/>
</dbReference>
<feature type="domain" description="Co-chaperone DjlA N-terminal" evidence="1">
    <location>
        <begin position="7"/>
        <end position="112"/>
    </location>
</feature>
<dbReference type="InterPro" id="IPR007791">
    <property type="entry name" value="DjlA_N"/>
</dbReference>
<evidence type="ECO:0000313" key="2">
    <source>
        <dbReference type="EMBL" id="QAZ66169.1"/>
    </source>
</evidence>
<dbReference type="CDD" id="cd07176">
    <property type="entry name" value="terB"/>
    <property type="match status" value="1"/>
</dbReference>
<name>A0A4P6HY05_9BACT</name>
<protein>
    <submittedName>
        <fullName evidence="2">GTPase</fullName>
    </submittedName>
</protein>
<dbReference type="RefSeq" id="WP_129349202.1">
    <property type="nucleotide sequence ID" value="NZ_CP026538.1"/>
</dbReference>
<dbReference type="EMBL" id="CP026538">
    <property type="protein sequence ID" value="QAZ66169.1"/>
    <property type="molecule type" value="Genomic_DNA"/>
</dbReference>
<dbReference type="OrthoDB" id="195780at2"/>
<dbReference type="InterPro" id="IPR029024">
    <property type="entry name" value="TerB-like"/>
</dbReference>